<dbReference type="Pfam" id="PF05773">
    <property type="entry name" value="RWD"/>
    <property type="match status" value="1"/>
</dbReference>
<evidence type="ECO:0000256" key="1">
    <source>
        <dbReference type="ARBA" id="ARBA00004496"/>
    </source>
</evidence>
<name>A0A397TVM8_9GLOM</name>
<comment type="caution">
    <text evidence="8">The sequence shown here is derived from an EMBL/GenBank/DDBJ whole genome shotgun (WGS) entry which is preliminary data.</text>
</comment>
<dbReference type="InterPro" id="IPR006575">
    <property type="entry name" value="RWD_dom"/>
</dbReference>
<keyword evidence="6" id="KW-0346">Stress response</keyword>
<dbReference type="SUPFAM" id="SSF54495">
    <property type="entry name" value="UBC-like"/>
    <property type="match status" value="1"/>
</dbReference>
<dbReference type="SMART" id="SM00591">
    <property type="entry name" value="RWD"/>
    <property type="match status" value="1"/>
</dbReference>
<gene>
    <name evidence="8" type="ORF">C2G38_2230694</name>
</gene>
<organism evidence="8 9">
    <name type="scientific">Gigaspora rosea</name>
    <dbReference type="NCBI Taxonomy" id="44941"/>
    <lineage>
        <taxon>Eukaryota</taxon>
        <taxon>Fungi</taxon>
        <taxon>Fungi incertae sedis</taxon>
        <taxon>Mucoromycota</taxon>
        <taxon>Glomeromycotina</taxon>
        <taxon>Glomeromycetes</taxon>
        <taxon>Diversisporales</taxon>
        <taxon>Gigasporaceae</taxon>
        <taxon>Gigaspora</taxon>
    </lineage>
</organism>
<dbReference type="EMBL" id="QKWP01003098">
    <property type="protein sequence ID" value="RIB01471.1"/>
    <property type="molecule type" value="Genomic_DNA"/>
</dbReference>
<dbReference type="Gene3D" id="3.10.110.10">
    <property type="entry name" value="Ubiquitin Conjugating Enzyme"/>
    <property type="match status" value="1"/>
</dbReference>
<dbReference type="PROSITE" id="PS50908">
    <property type="entry name" value="RWD"/>
    <property type="match status" value="1"/>
</dbReference>
<sequence>MFNMNDENRSLQQEEFLALTSIFGTDSFKVNNIDELAEEFQSYTFKLFLENEPTFNSQSNRSENSLTLQFYLPQDYPSSSQPTYEITSLYCGTLKIDDKLRNEIDEKFEELFVPGQVVLFEWIEFLREFMQQKLEQQLDKKIQEEEIKEELILEDEIMTEEYEEQKFRDESKQVSDFPIIKSGEPLEHKKSVFMAHLASVHNVQEVQIVRNTLLLNKKVAKATHNIMAYRIVQDNGVILQDNDDDGETAAGSRLLHLLQILDAKNVIVIVSRWYGGINLGPGRFKDINNCARDLLDKYGYIQNNSSIDQSARILSNDKNGKTKMKK</sequence>
<evidence type="ECO:0000313" key="9">
    <source>
        <dbReference type="Proteomes" id="UP000266673"/>
    </source>
</evidence>
<dbReference type="Gene3D" id="3.30.230.30">
    <property type="entry name" value="Impact, N-terminal domain"/>
    <property type="match status" value="1"/>
</dbReference>
<dbReference type="GO" id="GO:0140469">
    <property type="term" value="P:GCN2-mediated signaling"/>
    <property type="evidence" value="ECO:0007669"/>
    <property type="project" value="TreeGrafter"/>
</dbReference>
<keyword evidence="4" id="KW-0678">Repressor</keyword>
<proteinExistence type="inferred from homology"/>
<evidence type="ECO:0000256" key="4">
    <source>
        <dbReference type="ARBA" id="ARBA00022491"/>
    </source>
</evidence>
<dbReference type="AlphaFoldDB" id="A0A397TVM8"/>
<keyword evidence="9" id="KW-1185">Reference proteome</keyword>
<dbReference type="InterPro" id="IPR016135">
    <property type="entry name" value="UBQ-conjugating_enzyme/RWD"/>
</dbReference>
<evidence type="ECO:0000256" key="3">
    <source>
        <dbReference type="ARBA" id="ARBA00022490"/>
    </source>
</evidence>
<evidence type="ECO:0000259" key="7">
    <source>
        <dbReference type="PROSITE" id="PS50908"/>
    </source>
</evidence>
<dbReference type="CDD" id="cd23821">
    <property type="entry name" value="RWD_IMPACT"/>
    <property type="match status" value="1"/>
</dbReference>
<comment type="subcellular location">
    <subcellularLocation>
        <location evidence="1">Cytoplasm</location>
    </subcellularLocation>
</comment>
<evidence type="ECO:0000313" key="8">
    <source>
        <dbReference type="EMBL" id="RIB01471.1"/>
    </source>
</evidence>
<evidence type="ECO:0000256" key="2">
    <source>
        <dbReference type="ARBA" id="ARBA00007665"/>
    </source>
</evidence>
<dbReference type="Pfam" id="PF01205">
    <property type="entry name" value="Impact_N"/>
    <property type="match status" value="1"/>
</dbReference>
<dbReference type="SUPFAM" id="SSF54211">
    <property type="entry name" value="Ribosomal protein S5 domain 2-like"/>
    <property type="match status" value="1"/>
</dbReference>
<dbReference type="InterPro" id="IPR020568">
    <property type="entry name" value="Ribosomal_Su5_D2-typ_SF"/>
</dbReference>
<dbReference type="InterPro" id="IPR036956">
    <property type="entry name" value="Impact_N_sf"/>
</dbReference>
<dbReference type="STRING" id="44941.A0A397TVM8"/>
<dbReference type="InterPro" id="IPR023582">
    <property type="entry name" value="Impact"/>
</dbReference>
<dbReference type="PANTHER" id="PTHR16301">
    <property type="entry name" value="IMPACT-RELATED"/>
    <property type="match status" value="1"/>
</dbReference>
<comment type="similarity">
    <text evidence="2">Belongs to the IMPACT family.</text>
</comment>
<keyword evidence="8" id="KW-0687">Ribonucleoprotein</keyword>
<keyword evidence="3" id="KW-0963">Cytoplasm</keyword>
<protein>
    <submittedName>
        <fullName evidence="8">Ribosomal protein S5 domain 2-type protein</fullName>
    </submittedName>
</protein>
<feature type="domain" description="RWD" evidence="7">
    <location>
        <begin position="14"/>
        <end position="133"/>
    </location>
</feature>
<dbReference type="GO" id="GO:0005737">
    <property type="term" value="C:cytoplasm"/>
    <property type="evidence" value="ECO:0007669"/>
    <property type="project" value="UniProtKB-SubCell"/>
</dbReference>
<evidence type="ECO:0000256" key="6">
    <source>
        <dbReference type="ARBA" id="ARBA00023016"/>
    </source>
</evidence>
<dbReference type="PANTHER" id="PTHR16301:SF25">
    <property type="entry name" value="PROTEIN IMPACT"/>
    <property type="match status" value="1"/>
</dbReference>
<accession>A0A397TVM8</accession>
<dbReference type="InterPro" id="IPR001498">
    <property type="entry name" value="Impact_N"/>
</dbReference>
<dbReference type="GO" id="GO:0005840">
    <property type="term" value="C:ribosome"/>
    <property type="evidence" value="ECO:0007669"/>
    <property type="project" value="UniProtKB-KW"/>
</dbReference>
<dbReference type="OrthoDB" id="69641at2759"/>
<keyword evidence="5" id="KW-0810">Translation regulation</keyword>
<keyword evidence="8" id="KW-0689">Ribosomal protein</keyword>
<evidence type="ECO:0000256" key="5">
    <source>
        <dbReference type="ARBA" id="ARBA00022845"/>
    </source>
</evidence>
<reference evidence="8 9" key="1">
    <citation type="submission" date="2018-06" db="EMBL/GenBank/DDBJ databases">
        <title>Comparative genomics reveals the genomic features of Rhizophagus irregularis, R. cerebriforme, R. diaphanum and Gigaspora rosea, and their symbiotic lifestyle signature.</title>
        <authorList>
            <person name="Morin E."/>
            <person name="San Clemente H."/>
            <person name="Chen E.C.H."/>
            <person name="De La Providencia I."/>
            <person name="Hainaut M."/>
            <person name="Kuo A."/>
            <person name="Kohler A."/>
            <person name="Murat C."/>
            <person name="Tang N."/>
            <person name="Roy S."/>
            <person name="Loubradou J."/>
            <person name="Henrissat B."/>
            <person name="Grigoriev I.V."/>
            <person name="Corradi N."/>
            <person name="Roux C."/>
            <person name="Martin F.M."/>
        </authorList>
    </citation>
    <scope>NUCLEOTIDE SEQUENCE [LARGE SCALE GENOMIC DNA]</scope>
    <source>
        <strain evidence="8 9">DAOM 194757</strain>
    </source>
</reference>
<dbReference type="Proteomes" id="UP000266673">
    <property type="component" value="Unassembled WGS sequence"/>
</dbReference>
<dbReference type="GO" id="GO:0006446">
    <property type="term" value="P:regulation of translational initiation"/>
    <property type="evidence" value="ECO:0007669"/>
    <property type="project" value="TreeGrafter"/>
</dbReference>